<dbReference type="AlphaFoldDB" id="A0A1Q9BQA6"/>
<proteinExistence type="predicted"/>
<name>A0A1Q9BQA6_SYMMI</name>
<evidence type="ECO:0000313" key="2">
    <source>
        <dbReference type="Proteomes" id="UP000186817"/>
    </source>
</evidence>
<organism evidence="1 2">
    <name type="scientific">Symbiodinium microadriaticum</name>
    <name type="common">Dinoflagellate</name>
    <name type="synonym">Zooxanthella microadriatica</name>
    <dbReference type="NCBI Taxonomy" id="2951"/>
    <lineage>
        <taxon>Eukaryota</taxon>
        <taxon>Sar</taxon>
        <taxon>Alveolata</taxon>
        <taxon>Dinophyceae</taxon>
        <taxon>Suessiales</taxon>
        <taxon>Symbiodiniaceae</taxon>
        <taxon>Symbiodinium</taxon>
    </lineage>
</organism>
<reference evidence="1 2" key="1">
    <citation type="submission" date="2016-02" db="EMBL/GenBank/DDBJ databases">
        <title>Genome analysis of coral dinoflagellate symbionts highlights evolutionary adaptations to a symbiotic lifestyle.</title>
        <authorList>
            <person name="Aranda M."/>
            <person name="Li Y."/>
            <person name="Liew Y.J."/>
            <person name="Baumgarten S."/>
            <person name="Simakov O."/>
            <person name="Wilson M."/>
            <person name="Piel J."/>
            <person name="Ashoor H."/>
            <person name="Bougouffa S."/>
            <person name="Bajic V.B."/>
            <person name="Ryu T."/>
            <person name="Ravasi T."/>
            <person name="Bayer T."/>
            <person name="Micklem G."/>
            <person name="Kim H."/>
            <person name="Bhak J."/>
            <person name="Lajeunesse T.C."/>
            <person name="Voolstra C.R."/>
        </authorList>
    </citation>
    <scope>NUCLEOTIDE SEQUENCE [LARGE SCALE GENOMIC DNA]</scope>
    <source>
        <strain evidence="1 2">CCMP2467</strain>
    </source>
</reference>
<dbReference type="EMBL" id="LSRX01007134">
    <property type="protein sequence ID" value="OLP72629.1"/>
    <property type="molecule type" value="Genomic_DNA"/>
</dbReference>
<accession>A0A1Q9BQA6</accession>
<feature type="non-terminal residue" evidence="1">
    <location>
        <position position="53"/>
    </location>
</feature>
<gene>
    <name evidence="1" type="ORF">AK812_SmicGene48129</name>
</gene>
<evidence type="ECO:0000313" key="1">
    <source>
        <dbReference type="EMBL" id="OLP72629.1"/>
    </source>
</evidence>
<protein>
    <submittedName>
        <fullName evidence="1">Uncharacterized protein</fullName>
    </submittedName>
</protein>
<dbReference type="Proteomes" id="UP000186817">
    <property type="component" value="Unassembled WGS sequence"/>
</dbReference>
<keyword evidence="2" id="KW-1185">Reference proteome</keyword>
<comment type="caution">
    <text evidence="1">The sequence shown here is derived from an EMBL/GenBank/DDBJ whole genome shotgun (WGS) entry which is preliminary data.</text>
</comment>
<sequence>MDVFVPSAPFRQKSFSEAFVPAALQAFLGSVGSSGNNKSNNNLLMLYKGNAHS</sequence>